<feature type="chain" id="PRO_5039004375" evidence="2">
    <location>
        <begin position="23"/>
        <end position="585"/>
    </location>
</feature>
<evidence type="ECO:0000313" key="5">
    <source>
        <dbReference type="Proteomes" id="UP000256485"/>
    </source>
</evidence>
<dbReference type="OrthoDB" id="9796817at2"/>
<dbReference type="Gene3D" id="3.10.105.10">
    <property type="entry name" value="Dipeptide-binding Protein, Domain 3"/>
    <property type="match status" value="1"/>
</dbReference>
<evidence type="ECO:0000313" key="4">
    <source>
        <dbReference type="EMBL" id="REF37136.1"/>
    </source>
</evidence>
<comment type="caution">
    <text evidence="4">The sequence shown here is derived from an EMBL/GenBank/DDBJ whole genome shotgun (WGS) entry which is preliminary data.</text>
</comment>
<dbReference type="PANTHER" id="PTHR30290:SF83">
    <property type="entry name" value="ABC TRANSPORTER SUBSTRATE-BINDING PROTEIN"/>
    <property type="match status" value="1"/>
</dbReference>
<accession>A0A3D9V743</accession>
<feature type="domain" description="Solute-binding protein family 5" evidence="3">
    <location>
        <begin position="113"/>
        <end position="496"/>
    </location>
</feature>
<dbReference type="PANTHER" id="PTHR30290">
    <property type="entry name" value="PERIPLASMIC BINDING COMPONENT OF ABC TRANSPORTER"/>
    <property type="match status" value="1"/>
</dbReference>
<feature type="region of interest" description="Disordered" evidence="1">
    <location>
        <begin position="30"/>
        <end position="76"/>
    </location>
</feature>
<sequence>MRRPKWTVAAVIGAMAVSACHAIPLPDLSRSAAQSPSPRPTSVTYVEAQDPEAQPPAPPVPNARSGGTLRVLSSRNPHTFDPTRVYHLDTLAIMKLVTRSLTQTRYENGKPVLVPDLATDLGRPNKDFTRWEFTLRDGLKYEDGTPVTAADVAYAIKRQFAQEELPGGPTYGIDYYLGGETYRGPFKDGDDFEAVETPDDKTIVLKMRKPFPSLRYYASLPAFAPIPKDKDTRGEYSKHPLATGPYKFDGDWDGKRLTLVRNEHWDPETDPGRHQLLDKIVFEFGLDGDEVQKRIIADEGPDQYAITYNDILVENYRAIRGTEAEKRLVTGPSPCTTYMWIDTRKVPLPVRRAIAKAWPLESESRAAGAVPGLTWRPATTIMPSATPGWIPHDAIGNGGKGDGDPEAARKMLEEAGQLGFELSFYYSADDPIDTKIAEVRAEALERAGFVVKTLPAPSSLARDLSDDAIRPANLRAGSWCMDWGSGDSVLPAILDGRKADLPGAPIQSFLNVREVNEEIERISRLPADKALAEWGKLDQMIMEKYLPVVPLGEGGTTLLHGSKVANVVVDTVLGMPDYTQIYLLE</sequence>
<dbReference type="SUPFAM" id="SSF53850">
    <property type="entry name" value="Periplasmic binding protein-like II"/>
    <property type="match status" value="1"/>
</dbReference>
<dbReference type="CDD" id="cd08506">
    <property type="entry name" value="PBP2_clavulanate_OppA2"/>
    <property type="match status" value="1"/>
</dbReference>
<proteinExistence type="predicted"/>
<dbReference type="GO" id="GO:1904680">
    <property type="term" value="F:peptide transmembrane transporter activity"/>
    <property type="evidence" value="ECO:0007669"/>
    <property type="project" value="TreeGrafter"/>
</dbReference>
<dbReference type="InterPro" id="IPR000914">
    <property type="entry name" value="SBP_5_dom"/>
</dbReference>
<dbReference type="EMBL" id="QTUC01000001">
    <property type="protein sequence ID" value="REF37136.1"/>
    <property type="molecule type" value="Genomic_DNA"/>
</dbReference>
<feature type="compositionally biased region" description="Low complexity" evidence="1">
    <location>
        <begin position="30"/>
        <end position="52"/>
    </location>
</feature>
<protein>
    <submittedName>
        <fullName evidence="4">Peptide/nickel transport system substrate-binding protein</fullName>
    </submittedName>
</protein>
<dbReference type="Proteomes" id="UP000256485">
    <property type="component" value="Unassembled WGS sequence"/>
</dbReference>
<keyword evidence="2" id="KW-0732">Signal</keyword>
<dbReference type="Gene3D" id="3.40.190.10">
    <property type="entry name" value="Periplasmic binding protein-like II"/>
    <property type="match status" value="1"/>
</dbReference>
<evidence type="ECO:0000259" key="3">
    <source>
        <dbReference type="Pfam" id="PF00496"/>
    </source>
</evidence>
<evidence type="ECO:0000256" key="2">
    <source>
        <dbReference type="SAM" id="SignalP"/>
    </source>
</evidence>
<keyword evidence="5" id="KW-1185">Reference proteome</keyword>
<dbReference type="AlphaFoldDB" id="A0A3D9V743"/>
<dbReference type="GO" id="GO:0015833">
    <property type="term" value="P:peptide transport"/>
    <property type="evidence" value="ECO:0007669"/>
    <property type="project" value="TreeGrafter"/>
</dbReference>
<reference evidence="4 5" key="1">
    <citation type="submission" date="2018-08" db="EMBL/GenBank/DDBJ databases">
        <title>Sequencing the genomes of 1000 actinobacteria strains.</title>
        <authorList>
            <person name="Klenk H.-P."/>
        </authorList>
    </citation>
    <scope>NUCLEOTIDE SEQUENCE [LARGE SCALE GENOMIC DNA]</scope>
    <source>
        <strain evidence="4 5">DSM 22891</strain>
    </source>
</reference>
<dbReference type="InterPro" id="IPR039424">
    <property type="entry name" value="SBP_5"/>
</dbReference>
<dbReference type="RefSeq" id="WP_115850649.1">
    <property type="nucleotide sequence ID" value="NZ_QTUC01000001.1"/>
</dbReference>
<dbReference type="PROSITE" id="PS51257">
    <property type="entry name" value="PROKAR_LIPOPROTEIN"/>
    <property type="match status" value="1"/>
</dbReference>
<evidence type="ECO:0000256" key="1">
    <source>
        <dbReference type="SAM" id="MobiDB-lite"/>
    </source>
</evidence>
<name>A0A3D9V743_THECX</name>
<dbReference type="Pfam" id="PF00496">
    <property type="entry name" value="SBP_bac_5"/>
    <property type="match status" value="1"/>
</dbReference>
<feature type="signal peptide" evidence="2">
    <location>
        <begin position="1"/>
        <end position="22"/>
    </location>
</feature>
<gene>
    <name evidence="4" type="ORF">DFJ64_2572</name>
</gene>
<organism evidence="4 5">
    <name type="scientific">Thermasporomyces composti</name>
    <dbReference type="NCBI Taxonomy" id="696763"/>
    <lineage>
        <taxon>Bacteria</taxon>
        <taxon>Bacillati</taxon>
        <taxon>Actinomycetota</taxon>
        <taxon>Actinomycetes</taxon>
        <taxon>Propionibacteriales</taxon>
        <taxon>Nocardioidaceae</taxon>
        <taxon>Thermasporomyces</taxon>
    </lineage>
</organism>